<protein>
    <recommendedName>
        <fullName evidence="3">C2 domain-containing protein</fullName>
    </recommendedName>
</protein>
<reference evidence="1 2" key="1">
    <citation type="journal article" date="2019" name="PLoS Biol.">
        <title>Sex chromosomes control vertical transmission of feminizing Wolbachia symbionts in an isopod.</title>
        <authorList>
            <person name="Becking T."/>
            <person name="Chebbi M.A."/>
            <person name="Giraud I."/>
            <person name="Moumen B."/>
            <person name="Laverre T."/>
            <person name="Caubet Y."/>
            <person name="Peccoud J."/>
            <person name="Gilbert C."/>
            <person name="Cordaux R."/>
        </authorList>
    </citation>
    <scope>NUCLEOTIDE SEQUENCE [LARGE SCALE GENOMIC DNA]</scope>
    <source>
        <strain evidence="1">ANa2</strain>
        <tissue evidence="1">Whole body excluding digestive tract and cuticle</tissue>
    </source>
</reference>
<dbReference type="InterPro" id="IPR035892">
    <property type="entry name" value="C2_domain_sf"/>
</dbReference>
<sequence length="185" mass="21123">MANVFRTNKTSNPASTVVRDGKDIAILYDTSSHPGGDMKSLILLRIKLPLPLNKINIFIFIRELIFRHDENGFDDTVLGRLWFTVVYDDEKSDLRVNIMHARYPNGRGVGSNTGEVWIEGIILSPMNTVKGTSRTSTRRATYSPVFNHSFLYLISKDEVKTCILKLTLHDRHPKKGERQKRAFDC</sequence>
<proteinExistence type="predicted"/>
<gene>
    <name evidence="1" type="ORF">Anas_03806</name>
</gene>
<evidence type="ECO:0000313" key="1">
    <source>
        <dbReference type="EMBL" id="KAB7493721.1"/>
    </source>
</evidence>
<evidence type="ECO:0000313" key="2">
    <source>
        <dbReference type="Proteomes" id="UP000326759"/>
    </source>
</evidence>
<evidence type="ECO:0008006" key="3">
    <source>
        <dbReference type="Google" id="ProtNLM"/>
    </source>
</evidence>
<keyword evidence="2" id="KW-1185">Reference proteome</keyword>
<comment type="caution">
    <text evidence="1">The sequence shown here is derived from an EMBL/GenBank/DDBJ whole genome shotgun (WGS) entry which is preliminary data.</text>
</comment>
<name>A0A5N5SHI5_9CRUS</name>
<dbReference type="Proteomes" id="UP000326759">
    <property type="component" value="Unassembled WGS sequence"/>
</dbReference>
<dbReference type="OrthoDB" id="10259057at2759"/>
<accession>A0A5N5SHI5</accession>
<dbReference type="AlphaFoldDB" id="A0A5N5SHI5"/>
<organism evidence="1 2">
    <name type="scientific">Armadillidium nasatum</name>
    <dbReference type="NCBI Taxonomy" id="96803"/>
    <lineage>
        <taxon>Eukaryota</taxon>
        <taxon>Metazoa</taxon>
        <taxon>Ecdysozoa</taxon>
        <taxon>Arthropoda</taxon>
        <taxon>Crustacea</taxon>
        <taxon>Multicrustacea</taxon>
        <taxon>Malacostraca</taxon>
        <taxon>Eumalacostraca</taxon>
        <taxon>Peracarida</taxon>
        <taxon>Isopoda</taxon>
        <taxon>Oniscidea</taxon>
        <taxon>Crinocheta</taxon>
        <taxon>Armadillidiidae</taxon>
        <taxon>Armadillidium</taxon>
    </lineage>
</organism>
<dbReference type="SUPFAM" id="SSF49562">
    <property type="entry name" value="C2 domain (Calcium/lipid-binding domain, CaLB)"/>
    <property type="match status" value="1"/>
</dbReference>
<dbReference type="Gene3D" id="2.60.40.150">
    <property type="entry name" value="C2 domain"/>
    <property type="match status" value="1"/>
</dbReference>
<dbReference type="EMBL" id="SEYY01025025">
    <property type="protein sequence ID" value="KAB7493721.1"/>
    <property type="molecule type" value="Genomic_DNA"/>
</dbReference>